<dbReference type="InterPro" id="IPR027417">
    <property type="entry name" value="P-loop_NTPase"/>
</dbReference>
<dbReference type="GeneID" id="117647919"/>
<dbReference type="PRINTS" id="PR00300">
    <property type="entry name" value="CLPPROTEASEA"/>
</dbReference>
<evidence type="ECO:0000256" key="4">
    <source>
        <dbReference type="ARBA" id="ARBA00023254"/>
    </source>
</evidence>
<comment type="similarity">
    <text evidence="1">Belongs to the AAA ATPase family. PCH2 subfamily.</text>
</comment>
<dbReference type="KEGG" id="tpal:117647919"/>
<evidence type="ECO:0000256" key="5">
    <source>
        <dbReference type="RuleBase" id="RU003651"/>
    </source>
</evidence>
<dbReference type="InterPro" id="IPR001270">
    <property type="entry name" value="ClpA/B"/>
</dbReference>
<dbReference type="Proteomes" id="UP000515158">
    <property type="component" value="Unplaced"/>
</dbReference>
<dbReference type="RefSeq" id="XP_034245789.1">
    <property type="nucleotide sequence ID" value="XM_034389898.1"/>
</dbReference>
<dbReference type="InterPro" id="IPR003960">
    <property type="entry name" value="ATPase_AAA_CS"/>
</dbReference>
<dbReference type="PANTHER" id="PTHR45991:SF1">
    <property type="entry name" value="PACHYTENE CHECKPOINT PROTEIN 2 HOMOLOG"/>
    <property type="match status" value="1"/>
</dbReference>
<dbReference type="Pfam" id="PF00004">
    <property type="entry name" value="AAA"/>
    <property type="match status" value="1"/>
</dbReference>
<dbReference type="PROSITE" id="PS00674">
    <property type="entry name" value="AAA"/>
    <property type="match status" value="1"/>
</dbReference>
<evidence type="ECO:0000256" key="3">
    <source>
        <dbReference type="ARBA" id="ARBA00022840"/>
    </source>
</evidence>
<accession>A0A6P8ZQG0</accession>
<dbReference type="SMART" id="SM00382">
    <property type="entry name" value="AAA"/>
    <property type="match status" value="1"/>
</dbReference>
<dbReference type="Pfam" id="PF23563">
    <property type="entry name" value="TRIP13_N"/>
    <property type="match status" value="1"/>
</dbReference>
<dbReference type="AlphaFoldDB" id="A0A6P8ZQG0"/>
<dbReference type="InterPro" id="IPR058249">
    <property type="entry name" value="Pch2_C"/>
</dbReference>
<dbReference type="Pfam" id="PF23242">
    <property type="entry name" value="AAA_lid_TRIP13_C"/>
    <property type="match status" value="1"/>
</dbReference>
<dbReference type="SUPFAM" id="SSF52540">
    <property type="entry name" value="P-loop containing nucleoside triphosphate hydrolases"/>
    <property type="match status" value="1"/>
</dbReference>
<dbReference type="InterPro" id="IPR003959">
    <property type="entry name" value="ATPase_AAA_core"/>
</dbReference>
<dbReference type="FunFam" id="3.40.50.300:FF:000680">
    <property type="entry name" value="pachytene checkpoint protein 2 homolog"/>
    <property type="match status" value="1"/>
</dbReference>
<dbReference type="Gene3D" id="3.40.50.300">
    <property type="entry name" value="P-loop containing nucleotide triphosphate hydrolases"/>
    <property type="match status" value="1"/>
</dbReference>
<name>A0A6P8ZQG0_THRPL</name>
<dbReference type="GO" id="GO:0007131">
    <property type="term" value="P:reciprocal meiotic recombination"/>
    <property type="evidence" value="ECO:0007669"/>
    <property type="project" value="TreeGrafter"/>
</dbReference>
<dbReference type="GO" id="GO:0005694">
    <property type="term" value="C:chromosome"/>
    <property type="evidence" value="ECO:0007669"/>
    <property type="project" value="TreeGrafter"/>
</dbReference>
<dbReference type="GO" id="GO:0016887">
    <property type="term" value="F:ATP hydrolysis activity"/>
    <property type="evidence" value="ECO:0007669"/>
    <property type="project" value="InterPro"/>
</dbReference>
<keyword evidence="7" id="KW-1185">Reference proteome</keyword>
<dbReference type="FunCoup" id="A0A6P8ZQG0">
    <property type="interactions" value="1370"/>
</dbReference>
<dbReference type="PANTHER" id="PTHR45991">
    <property type="entry name" value="PACHYTENE CHECKPOINT PROTEIN 2"/>
    <property type="match status" value="1"/>
</dbReference>
<evidence type="ECO:0000256" key="2">
    <source>
        <dbReference type="ARBA" id="ARBA00022741"/>
    </source>
</evidence>
<dbReference type="InParanoid" id="A0A6P8ZQG0"/>
<evidence type="ECO:0000313" key="7">
    <source>
        <dbReference type="Proteomes" id="UP000515158"/>
    </source>
</evidence>
<dbReference type="GO" id="GO:0051598">
    <property type="term" value="P:meiotic recombination checkpoint signaling"/>
    <property type="evidence" value="ECO:0007669"/>
    <property type="project" value="TreeGrafter"/>
</dbReference>
<dbReference type="GO" id="GO:0005524">
    <property type="term" value="F:ATP binding"/>
    <property type="evidence" value="ECO:0007669"/>
    <property type="project" value="UniProtKB-KW"/>
</dbReference>
<dbReference type="InterPro" id="IPR044539">
    <property type="entry name" value="Pch2-like"/>
</dbReference>
<sequence>MKPVLHVEVVQKKQSNVLQTTLHNYVLAGMEARKILSPGTTLTNLSNELLSDHVESIHICEYNNEGELLSLNVEDLELRIHIFKLDDEGVQLECIDSGDGDGHEVSAAQHWVLPSRDFNGLWENLIYESNIKENLLQYMETTLLFSDRNVSPHVITWNRVILLHGPPGTGKTSLCKALAHKLAIRLSKRYSCGQLLEVNSHSLFSKWFSESGKLVMRMFSKVKDLVENPNALVIVLIDEVESLTHSRSSSGGVEPSDAIRTVNAVLTQIDELKKYPNVLIMATSNVTDAIDLAFVDRADIKQYIGPPPVKGIYKILSSCVAELSKANIITPKEEIHTFDGIVQVQAKNGEDVPAFKNSLQLLDISRQCEGLNGRTLRKLPYLAHALYVQKPAATLEEFLAALQKVVIQHKSEMSELKSK</sequence>
<evidence type="ECO:0000259" key="6">
    <source>
        <dbReference type="SMART" id="SM00382"/>
    </source>
</evidence>
<dbReference type="CDD" id="cd19508">
    <property type="entry name" value="RecA-like_Pch2-like"/>
    <property type="match status" value="1"/>
</dbReference>
<protein>
    <submittedName>
        <fullName evidence="8">Pachytene checkpoint protein 2 homolog</fullName>
    </submittedName>
</protein>
<keyword evidence="3 5" id="KW-0067">ATP-binding</keyword>
<evidence type="ECO:0000313" key="8">
    <source>
        <dbReference type="RefSeq" id="XP_034245789.1"/>
    </source>
</evidence>
<dbReference type="OrthoDB" id="10042665at2759"/>
<gene>
    <name evidence="8" type="primary">LOC117647919</name>
</gene>
<dbReference type="CTD" id="41013"/>
<organism evidence="8">
    <name type="scientific">Thrips palmi</name>
    <name type="common">Melon thrips</name>
    <dbReference type="NCBI Taxonomy" id="161013"/>
    <lineage>
        <taxon>Eukaryota</taxon>
        <taxon>Metazoa</taxon>
        <taxon>Ecdysozoa</taxon>
        <taxon>Arthropoda</taxon>
        <taxon>Hexapoda</taxon>
        <taxon>Insecta</taxon>
        <taxon>Pterygota</taxon>
        <taxon>Neoptera</taxon>
        <taxon>Paraneoptera</taxon>
        <taxon>Thysanoptera</taxon>
        <taxon>Terebrantia</taxon>
        <taxon>Thripoidea</taxon>
        <taxon>Thripidae</taxon>
        <taxon>Thrips</taxon>
    </lineage>
</organism>
<proteinExistence type="inferred from homology"/>
<reference evidence="8" key="1">
    <citation type="submission" date="2025-08" db="UniProtKB">
        <authorList>
            <consortium name="RefSeq"/>
        </authorList>
    </citation>
    <scope>IDENTIFICATION</scope>
    <source>
        <tissue evidence="8">Total insect</tissue>
    </source>
</reference>
<keyword evidence="4" id="KW-0469">Meiosis</keyword>
<dbReference type="GO" id="GO:0005634">
    <property type="term" value="C:nucleus"/>
    <property type="evidence" value="ECO:0007669"/>
    <property type="project" value="TreeGrafter"/>
</dbReference>
<keyword evidence="2 5" id="KW-0547">Nucleotide-binding</keyword>
<evidence type="ECO:0000256" key="1">
    <source>
        <dbReference type="ARBA" id="ARBA00007271"/>
    </source>
</evidence>
<feature type="domain" description="AAA+ ATPase" evidence="6">
    <location>
        <begin position="157"/>
        <end position="308"/>
    </location>
</feature>
<dbReference type="InterPro" id="IPR003593">
    <property type="entry name" value="AAA+_ATPase"/>
</dbReference>